<sequence length="76" mass="8374">MISVSPIIGTLLTGLLLLGSTTCNLVAHDGEDDKYKSKNGKLQRVLIFSKTAWYRHPALPELNGFLVRLGAKHNIQ</sequence>
<proteinExistence type="predicted"/>
<reference evidence="1" key="1">
    <citation type="submission" date="2018-05" db="EMBL/GenBank/DDBJ databases">
        <authorList>
            <person name="Lanie J.A."/>
            <person name="Ng W.-L."/>
            <person name="Kazmierczak K.M."/>
            <person name="Andrzejewski T.M."/>
            <person name="Davidsen T.M."/>
            <person name="Wayne K.J."/>
            <person name="Tettelin H."/>
            <person name="Glass J.I."/>
            <person name="Rusch D."/>
            <person name="Podicherti R."/>
            <person name="Tsui H.-C.T."/>
            <person name="Winkler M.E."/>
        </authorList>
    </citation>
    <scope>NUCLEOTIDE SEQUENCE</scope>
</reference>
<organism evidence="1">
    <name type="scientific">marine metagenome</name>
    <dbReference type="NCBI Taxonomy" id="408172"/>
    <lineage>
        <taxon>unclassified sequences</taxon>
        <taxon>metagenomes</taxon>
        <taxon>ecological metagenomes</taxon>
    </lineage>
</organism>
<evidence type="ECO:0008006" key="2">
    <source>
        <dbReference type="Google" id="ProtNLM"/>
    </source>
</evidence>
<dbReference type="EMBL" id="UINC01080881">
    <property type="protein sequence ID" value="SVC24232.1"/>
    <property type="molecule type" value="Genomic_DNA"/>
</dbReference>
<protein>
    <recommendedName>
        <fullName evidence="2">ThuA-like domain-containing protein</fullName>
    </recommendedName>
</protein>
<name>A0A382KLL5_9ZZZZ</name>
<feature type="non-terminal residue" evidence="1">
    <location>
        <position position="76"/>
    </location>
</feature>
<evidence type="ECO:0000313" key="1">
    <source>
        <dbReference type="EMBL" id="SVC24232.1"/>
    </source>
</evidence>
<accession>A0A382KLL5</accession>
<gene>
    <name evidence="1" type="ORF">METZ01_LOCUS277086</name>
</gene>
<dbReference type="AlphaFoldDB" id="A0A382KLL5"/>